<feature type="region of interest" description="Disordered" evidence="1">
    <location>
        <begin position="147"/>
        <end position="170"/>
    </location>
</feature>
<accession>A0ABY9YIG4</accession>
<dbReference type="RefSeq" id="WP_102945029.1">
    <property type="nucleotide sequence ID" value="NZ_CP115543.1"/>
</dbReference>
<proteinExistence type="predicted"/>
<reference evidence="2 3" key="1">
    <citation type="submission" date="2022-12" db="EMBL/GenBank/DDBJ databases">
        <title>Two new species, Stenotrophomonas aracearum and Stenotrophomonas oahuensis, isolated from Anthurium (Araceae family) in Hawaii.</title>
        <authorList>
            <person name="Chunag S.C."/>
            <person name="Dobhal S."/>
            <person name="Alvarez A."/>
            <person name="Arif M."/>
        </authorList>
    </citation>
    <scope>NUCLEOTIDE SEQUENCE [LARGE SCALE GENOMIC DNA]</scope>
    <source>
        <strain evidence="2 3">A5588</strain>
    </source>
</reference>
<gene>
    <name evidence="2" type="ORF">PDM28_10080</name>
</gene>
<dbReference type="Proteomes" id="UP001305421">
    <property type="component" value="Chromosome"/>
</dbReference>
<evidence type="ECO:0000313" key="2">
    <source>
        <dbReference type="EMBL" id="WNH50672.1"/>
    </source>
</evidence>
<protein>
    <submittedName>
        <fullName evidence="2">L,D-transpeptidase</fullName>
    </submittedName>
</protein>
<organism evidence="2 3">
    <name type="scientific">Stenotrophomonas aracearum</name>
    <dbReference type="NCBI Taxonomy" id="3003272"/>
    <lineage>
        <taxon>Bacteria</taxon>
        <taxon>Pseudomonadati</taxon>
        <taxon>Pseudomonadota</taxon>
        <taxon>Gammaproteobacteria</taxon>
        <taxon>Lysobacterales</taxon>
        <taxon>Lysobacteraceae</taxon>
        <taxon>Stenotrophomonas</taxon>
    </lineage>
</organism>
<name>A0ABY9YIG4_9GAMM</name>
<feature type="compositionally biased region" description="Basic and acidic residues" evidence="1">
    <location>
        <begin position="220"/>
        <end position="232"/>
    </location>
</feature>
<evidence type="ECO:0000256" key="1">
    <source>
        <dbReference type="SAM" id="MobiDB-lite"/>
    </source>
</evidence>
<evidence type="ECO:0000313" key="3">
    <source>
        <dbReference type="Proteomes" id="UP001305421"/>
    </source>
</evidence>
<sequence>MALSLACSGAAFAQEEPSIEADHSADAVDMLPSGQEVSQTVIDLAGWVKASKDTAGYPFAVIDKVNAQILVFGGDGKLKGAAPALFGSDKGDRSDPGVVKYALKDIPKGQRTTPAGSFVGGYGPSMDTGRVLWMDFDTAVSIHPTATGVKSERRPARLASPEPDDNRITNGCINVDPEFYAKVIKPTFEKGGLFYVLPEETEISKVFPEFAKSQATAQHTEGKRPRRERADAQDGVSP</sequence>
<keyword evidence="3" id="KW-1185">Reference proteome</keyword>
<feature type="region of interest" description="Disordered" evidence="1">
    <location>
        <begin position="209"/>
        <end position="238"/>
    </location>
</feature>
<dbReference type="EMBL" id="CP115543">
    <property type="protein sequence ID" value="WNH50672.1"/>
    <property type="molecule type" value="Genomic_DNA"/>
</dbReference>